<reference evidence="2 3" key="1">
    <citation type="submission" date="2013-08" db="EMBL/GenBank/DDBJ databases">
        <authorList>
            <person name="Weinstock G."/>
            <person name="Sodergren E."/>
            <person name="Wylie T."/>
            <person name="Fulton L."/>
            <person name="Fulton R."/>
            <person name="Fronick C."/>
            <person name="O'Laughlin M."/>
            <person name="Godfrey J."/>
            <person name="Miner T."/>
            <person name="Herter B."/>
            <person name="Appelbaum E."/>
            <person name="Cordes M."/>
            <person name="Lek S."/>
            <person name="Wollam A."/>
            <person name="Pepin K.H."/>
            <person name="Palsikar V.B."/>
            <person name="Mitreva M."/>
            <person name="Wilson R.K."/>
        </authorList>
    </citation>
    <scope>NUCLEOTIDE SEQUENCE [LARGE SCALE GENOMIC DNA]</scope>
    <source>
        <strain evidence="2 3">ATCC 12856</strain>
    </source>
</reference>
<evidence type="ECO:0000313" key="2">
    <source>
        <dbReference type="EMBL" id="ERI10821.1"/>
    </source>
</evidence>
<dbReference type="InterPro" id="IPR001387">
    <property type="entry name" value="Cro/C1-type_HTH"/>
</dbReference>
<dbReference type="Proteomes" id="UP000016511">
    <property type="component" value="Unassembled WGS sequence"/>
</dbReference>
<dbReference type="RefSeq" id="WP_021624270.1">
    <property type="nucleotide sequence ID" value="NZ_KE952897.1"/>
</dbReference>
<feature type="domain" description="HTH cro/C1-type" evidence="1">
    <location>
        <begin position="5"/>
        <end position="59"/>
    </location>
</feature>
<accession>U1YJ83</accession>
<dbReference type="CDD" id="cd00093">
    <property type="entry name" value="HTH_XRE"/>
    <property type="match status" value="1"/>
</dbReference>
<dbReference type="HOGENOM" id="CLU_066192_44_5_9"/>
<name>U1YJ83_ANEAE</name>
<dbReference type="SMART" id="SM00530">
    <property type="entry name" value="HTH_XRE"/>
    <property type="match status" value="1"/>
</dbReference>
<dbReference type="EMBL" id="AWSJ01000066">
    <property type="protein sequence ID" value="ERI10821.1"/>
    <property type="molecule type" value="Genomic_DNA"/>
</dbReference>
<keyword evidence="2" id="KW-0238">DNA-binding</keyword>
<protein>
    <submittedName>
        <fullName evidence="2">DNA-binding helix-turn-helix protein</fullName>
    </submittedName>
</protein>
<dbReference type="PROSITE" id="PS50943">
    <property type="entry name" value="HTH_CROC1"/>
    <property type="match status" value="1"/>
</dbReference>
<evidence type="ECO:0000313" key="3">
    <source>
        <dbReference type="Proteomes" id="UP000016511"/>
    </source>
</evidence>
<dbReference type="Pfam" id="PF01381">
    <property type="entry name" value="HTH_3"/>
    <property type="match status" value="1"/>
</dbReference>
<dbReference type="InterPro" id="IPR010982">
    <property type="entry name" value="Lambda_DNA-bd_dom_sf"/>
</dbReference>
<dbReference type="GeneID" id="92841314"/>
<dbReference type="AlphaFoldDB" id="U1YJ83"/>
<gene>
    <name evidence="2" type="ORF">HMPREF0083_01077</name>
</gene>
<dbReference type="SUPFAM" id="SSF47413">
    <property type="entry name" value="lambda repressor-like DNA-binding domains"/>
    <property type="match status" value="1"/>
</dbReference>
<proteinExistence type="predicted"/>
<dbReference type="STRING" id="649747.HMPREF0083_01077"/>
<organism evidence="2 3">
    <name type="scientific">Aneurinibacillus aneurinilyticus ATCC 12856</name>
    <dbReference type="NCBI Taxonomy" id="649747"/>
    <lineage>
        <taxon>Bacteria</taxon>
        <taxon>Bacillati</taxon>
        <taxon>Bacillota</taxon>
        <taxon>Bacilli</taxon>
        <taxon>Bacillales</taxon>
        <taxon>Paenibacillaceae</taxon>
        <taxon>Aneurinibacillus group</taxon>
        <taxon>Aneurinibacillus</taxon>
    </lineage>
</organism>
<sequence>MRKWMVDKRKSLKLTQEKIAKLAKIARTTYAMYEQGKRRPSVPVAKRLAKILKVKWTLFFEDECHESRTKSA</sequence>
<dbReference type="Gene3D" id="1.10.260.40">
    <property type="entry name" value="lambda repressor-like DNA-binding domains"/>
    <property type="match status" value="1"/>
</dbReference>
<keyword evidence="3" id="KW-1185">Reference proteome</keyword>
<comment type="caution">
    <text evidence="2">The sequence shown here is derived from an EMBL/GenBank/DDBJ whole genome shotgun (WGS) entry which is preliminary data.</text>
</comment>
<dbReference type="GO" id="GO:0003677">
    <property type="term" value="F:DNA binding"/>
    <property type="evidence" value="ECO:0007669"/>
    <property type="project" value="UniProtKB-KW"/>
</dbReference>
<evidence type="ECO:0000259" key="1">
    <source>
        <dbReference type="PROSITE" id="PS50943"/>
    </source>
</evidence>
<dbReference type="eggNOG" id="COG1476">
    <property type="taxonomic scope" value="Bacteria"/>
</dbReference>